<sequence length="1889" mass="209749">MGPLFTPDRPSSGQICCQVLFSSELSRIAFKSSYLVSERLLSPTLMVIEREEGLGQLELPGWIRPQLAREKIEGCHICTYVMPGEPQVILGKDKAFTYDYMFDMDSQQDAIYTTCTEKLIDGCFEGYNATVFAYGQTGSGKTYTMGTGFDVNIGDDELGIVPRAVHHLFQGIEERREAAQAQGRPVPEFKINAQFLEVNAHLSGFDLKPGARREGPYGELYNEEVLDLFDSSRDMKQKSHIKIHEDANGGIYTVGVTTRTVGSEAEMIQCLKLGALSRTTASTQMNVQSSRSHAIFTIHLCQVRVCASDNQENETDNRVSNGNSEMDEYETLTAKFHFVDLAGSERLKRTGATGDRAKEGISINCGLLALGNVISALGDRSKRASHVPYRDSKLTRLLQDSLGGNSQTVMIACISPSDRDFMETLNTLKYANRARNIKNKVMVNQDKASQQISALRTEIARLQMELMEYKSGKRMAGEDGVESFSDMFHENSMLQTENSNLRVRVKAMQETIDAQRARLTQLLSDQANQALGRAGEGGTEEIGNMIQSYIKEIEDLRAKLLESESVNEHLRKNLARASNRQSLYGGPGAFASAALAPEKETSDIIELAKKDLEKLKKREKKKKKRLQQLLEERERDEKEEEEVVEEVEDVSVNKDEVLDNELEKSTEKELLEREDAEMEVQEDSDHEEGEEEEEEEEEEEMDVEESSDDSDSESDEKENFQADLANITCEIAIKQKLIDELENSQRRLHTLKQQYEQKLMMLQCKIKDTQLERDRILHNMNSVESGSEDKARKIKAEYEKKLSVMNKELQKLHSAQKEHARLLKNQSQYEKQLRKLQTDVAEMKKTKVRLMKQMKEQQEKNRMNESRRNREIASLKKDQRRQEHQLKLLEAQKRQQELILRRKTEEVTALRRQARPSSGKVIRKVNLPEPAQDSPHRLPPSGRMYSSGSTAPTSARSPYRRTVGVYSTRVARNKWQTLERRISGVIMQRMTISNMEADMNRLLKQREELTKRKEKVIRKKERLLREGSEAEKTVPPLSEEVEALTANIDYINDSIADCQANIMQMEETKEEGDTVDVSAVISSCTLAEARFLLDHFMSMAINKGLQAAQRESQVKVMEGRLKQTEITSATQNQLLFHMLKEKAEFNPELDALLGNALQETGDDSSSDESAQSPSADGAILVISSLASDLMKLCGESKTRNKARRRTTTQMELLYANSDSILELPAADFSMLPLAETPDGGGEVEASGSSVRDYAALSPGFSSKMGSMKTYDKAQAAGNRAKVKETKHRCLKEVLEFYMSGGNCSQDVAARLLGCTLIKTRHFLRNDGVFTGTPPASPELILDSVNTPSNGGGLFKGSGSDAAPVKVEEGGARSPPHKLNVYIRVAVQPRRRAFRTAGRVGNVDGMLAFPPGRMDAGLALRRASPPARDPHKYKSFYFSLLPEPSLLVAGWSCPFFPPGMASARLTLQDNNVPDSKVSPGTDTWGSTSPSVVAADLAGSKRRGFSYLLGRLLVSLWAVDVVCLFWVGSLVHAVRDWARGVIYPVPSTKSSRSSTLQCVHVAEGHSKAVLCVDSTDDLLFTGSKDRTCKVWNLVTGQEIMSLAGHPNNVVSVRYSSSLVFTVSTSYIKVWDIRDSAKCVRTLTSSGQVTLGDGCSASTSRTVAIPAGENQINQIALNPNGTVLYAAAGNSVRVWDLRRFASTGKLMGHLGPVMCLTVDQSGTSSQDLVITGSKDHYIKLFDVTEGSLGSIGPTHNFEPPHYDGIESLVVQGDMFFSGSRDNGIKKWDLDRKDLLQQVPSAHRDWVCALGVVPGSPVLLSGCRAGVLKLWHTDTLGPLGELRGHESPITSISTNSSHLFTASDDRTVKIWRARGGLDSTAEGADNADEVASN</sequence>
<evidence type="ECO:0000313" key="22">
    <source>
        <dbReference type="Proteomes" id="UP000324091"/>
    </source>
</evidence>
<dbReference type="CDD" id="cd00200">
    <property type="entry name" value="WD40"/>
    <property type="match status" value="1"/>
</dbReference>
<feature type="region of interest" description="Disordered" evidence="19">
    <location>
        <begin position="632"/>
        <end position="718"/>
    </location>
</feature>
<evidence type="ECO:0000256" key="17">
    <source>
        <dbReference type="PROSITE-ProRule" id="PRU00283"/>
    </source>
</evidence>
<evidence type="ECO:0000256" key="8">
    <source>
        <dbReference type="ARBA" id="ARBA00022701"/>
    </source>
</evidence>
<keyword evidence="13 17" id="KW-0505">Motor protein</keyword>
<dbReference type="EMBL" id="RHFK02000005">
    <property type="protein sequence ID" value="TWW76063.1"/>
    <property type="molecule type" value="Genomic_DNA"/>
</dbReference>
<organism evidence="21 22">
    <name type="scientific">Takifugu flavidus</name>
    <name type="common">sansaifugu</name>
    <dbReference type="NCBI Taxonomy" id="433684"/>
    <lineage>
        <taxon>Eukaryota</taxon>
        <taxon>Metazoa</taxon>
        <taxon>Chordata</taxon>
        <taxon>Craniata</taxon>
        <taxon>Vertebrata</taxon>
        <taxon>Euteleostomi</taxon>
        <taxon>Actinopterygii</taxon>
        <taxon>Neopterygii</taxon>
        <taxon>Teleostei</taxon>
        <taxon>Neoteleostei</taxon>
        <taxon>Acanthomorphata</taxon>
        <taxon>Eupercaria</taxon>
        <taxon>Tetraodontiformes</taxon>
        <taxon>Tetradontoidea</taxon>
        <taxon>Tetraodontidae</taxon>
        <taxon>Takifugu</taxon>
    </lineage>
</organism>
<feature type="repeat" description="WD" evidence="16">
    <location>
        <begin position="1755"/>
        <end position="1794"/>
    </location>
</feature>
<dbReference type="GO" id="GO:0030426">
    <property type="term" value="C:growth cone"/>
    <property type="evidence" value="ECO:0007669"/>
    <property type="project" value="UniProtKB-SubCell"/>
</dbReference>
<feature type="compositionally biased region" description="Basic and acidic residues" evidence="19">
    <location>
        <begin position="651"/>
        <end position="673"/>
    </location>
</feature>
<feature type="repeat" description="WD" evidence="16">
    <location>
        <begin position="1600"/>
        <end position="1638"/>
    </location>
</feature>
<dbReference type="SUPFAM" id="SSF46579">
    <property type="entry name" value="Prefoldin"/>
    <property type="match status" value="1"/>
</dbReference>
<dbReference type="InterPro" id="IPR019821">
    <property type="entry name" value="Kinesin_motor_CS"/>
</dbReference>
<evidence type="ECO:0000256" key="6">
    <source>
        <dbReference type="ARBA" id="ARBA00022553"/>
    </source>
</evidence>
<feature type="domain" description="Kinesin motor" evidence="20">
    <location>
        <begin position="56"/>
        <end position="437"/>
    </location>
</feature>
<dbReference type="Gene3D" id="3.40.850.10">
    <property type="entry name" value="Kinesin motor domain"/>
    <property type="match status" value="1"/>
</dbReference>
<dbReference type="InterPro" id="IPR001752">
    <property type="entry name" value="Kinesin_motor_dom"/>
</dbReference>
<dbReference type="CDD" id="cd22263">
    <property type="entry name" value="Rcc_KIF21A"/>
    <property type="match status" value="1"/>
</dbReference>
<evidence type="ECO:0000256" key="5">
    <source>
        <dbReference type="ARBA" id="ARBA00022490"/>
    </source>
</evidence>
<dbReference type="PANTHER" id="PTHR47969:SF31">
    <property type="entry name" value="KINESIN FAMILY MEMBER 21A"/>
    <property type="match status" value="1"/>
</dbReference>
<dbReference type="InterPro" id="IPR019775">
    <property type="entry name" value="WD40_repeat_CS"/>
</dbReference>
<keyword evidence="6" id="KW-0597">Phosphoprotein</keyword>
<dbReference type="InterPro" id="IPR001680">
    <property type="entry name" value="WD40_rpt"/>
</dbReference>
<dbReference type="InterPro" id="IPR036961">
    <property type="entry name" value="Kinesin_motor_dom_sf"/>
</dbReference>
<keyword evidence="7 16" id="KW-0853">WD repeat</keyword>
<dbReference type="Proteomes" id="UP000324091">
    <property type="component" value="Chromosome 13"/>
</dbReference>
<dbReference type="Pfam" id="PF23203">
    <property type="entry name" value="KIF21A"/>
    <property type="match status" value="1"/>
</dbReference>
<evidence type="ECO:0000256" key="14">
    <source>
        <dbReference type="ARBA" id="ARBA00023212"/>
    </source>
</evidence>
<comment type="subcellular location">
    <subcellularLocation>
        <location evidence="3">Cell projection</location>
        <location evidence="3">Axon</location>
    </subcellularLocation>
    <subcellularLocation>
        <location evidence="2">Cell projection</location>
        <location evidence="2">Dendrite</location>
    </subcellularLocation>
    <subcellularLocation>
        <location evidence="4">Cell projection</location>
        <location evidence="4">Growth cone</location>
    </subcellularLocation>
    <subcellularLocation>
        <location evidence="1">Cytoplasm</location>
        <location evidence="1">Cytoskeleton</location>
    </subcellularLocation>
</comment>
<evidence type="ECO:0000256" key="2">
    <source>
        <dbReference type="ARBA" id="ARBA00004279"/>
    </source>
</evidence>
<keyword evidence="15" id="KW-0966">Cell projection</keyword>
<dbReference type="InterPro" id="IPR015943">
    <property type="entry name" value="WD40/YVTN_repeat-like_dom_sf"/>
</dbReference>
<dbReference type="PRINTS" id="PR00380">
    <property type="entry name" value="KINESINHEAVY"/>
</dbReference>
<proteinExistence type="inferred from homology"/>
<keyword evidence="5" id="KW-0963">Cytoplasm</keyword>
<dbReference type="InterPro" id="IPR056532">
    <property type="entry name" value="KIF21A/B_hel_2"/>
</dbReference>
<dbReference type="CDD" id="cd01372">
    <property type="entry name" value="KISc_KIF4"/>
    <property type="match status" value="1"/>
</dbReference>
<dbReference type="GO" id="GO:0007052">
    <property type="term" value="P:mitotic spindle organization"/>
    <property type="evidence" value="ECO:0007669"/>
    <property type="project" value="TreeGrafter"/>
</dbReference>
<dbReference type="InterPro" id="IPR027640">
    <property type="entry name" value="Kinesin-like_fam"/>
</dbReference>
<dbReference type="FunFam" id="2.130.10.10:FF:001310">
    <property type="entry name" value="kinesin-like protein KIF21A isoform X2"/>
    <property type="match status" value="1"/>
</dbReference>
<accession>A0A5C6P999</accession>
<dbReference type="Gene3D" id="2.130.10.10">
    <property type="entry name" value="YVTN repeat-like/Quinoprotein amine dehydrogenase"/>
    <property type="match status" value="2"/>
</dbReference>
<feature type="compositionally biased region" description="Polar residues" evidence="19">
    <location>
        <begin position="944"/>
        <end position="956"/>
    </location>
</feature>
<evidence type="ECO:0000256" key="11">
    <source>
        <dbReference type="ARBA" id="ARBA00022840"/>
    </source>
</evidence>
<dbReference type="PROSITE" id="PS00678">
    <property type="entry name" value="WD_REPEATS_1"/>
    <property type="match status" value="1"/>
</dbReference>
<feature type="coiled-coil region" evidence="18">
    <location>
        <begin position="992"/>
        <end position="1033"/>
    </location>
</feature>
<dbReference type="GO" id="GO:0005874">
    <property type="term" value="C:microtubule"/>
    <property type="evidence" value="ECO:0007669"/>
    <property type="project" value="UniProtKB-KW"/>
</dbReference>
<comment type="caution">
    <text evidence="21">The sequence shown here is derived from an EMBL/GenBank/DDBJ whole genome shotgun (WGS) entry which is preliminary data.</text>
</comment>
<evidence type="ECO:0000256" key="13">
    <source>
        <dbReference type="ARBA" id="ARBA00023175"/>
    </source>
</evidence>
<keyword evidence="14" id="KW-0206">Cytoskeleton</keyword>
<dbReference type="FunFam" id="2.130.10.10:FF:000233">
    <property type="entry name" value="Kinesin family member 21A"/>
    <property type="match status" value="1"/>
</dbReference>
<dbReference type="SUPFAM" id="SSF50978">
    <property type="entry name" value="WD40 repeat-like"/>
    <property type="match status" value="1"/>
</dbReference>
<dbReference type="PROSITE" id="PS50294">
    <property type="entry name" value="WD_REPEATS_REGION"/>
    <property type="match status" value="2"/>
</dbReference>
<evidence type="ECO:0000256" key="15">
    <source>
        <dbReference type="ARBA" id="ARBA00023273"/>
    </source>
</evidence>
<evidence type="ECO:0000256" key="16">
    <source>
        <dbReference type="PROSITE-ProRule" id="PRU00221"/>
    </source>
</evidence>
<dbReference type="GO" id="GO:0003777">
    <property type="term" value="F:microtubule motor activity"/>
    <property type="evidence" value="ECO:0007669"/>
    <property type="project" value="InterPro"/>
</dbReference>
<dbReference type="SMART" id="SM00320">
    <property type="entry name" value="WD40"/>
    <property type="match status" value="7"/>
</dbReference>
<evidence type="ECO:0000256" key="18">
    <source>
        <dbReference type="SAM" id="Coils"/>
    </source>
</evidence>
<dbReference type="Pfam" id="PF25764">
    <property type="entry name" value="KIF21A_4th"/>
    <property type="match status" value="1"/>
</dbReference>
<evidence type="ECO:0000256" key="10">
    <source>
        <dbReference type="ARBA" id="ARBA00022741"/>
    </source>
</evidence>
<dbReference type="PROSITE" id="PS00411">
    <property type="entry name" value="KINESIN_MOTOR_1"/>
    <property type="match status" value="1"/>
</dbReference>
<dbReference type="InterPro" id="IPR056533">
    <property type="entry name" value="KIF21A/B_hel_1"/>
</dbReference>
<dbReference type="Pfam" id="PF00225">
    <property type="entry name" value="Kinesin"/>
    <property type="match status" value="1"/>
</dbReference>
<evidence type="ECO:0000256" key="4">
    <source>
        <dbReference type="ARBA" id="ARBA00004624"/>
    </source>
</evidence>
<dbReference type="GO" id="GO:0051231">
    <property type="term" value="P:spindle elongation"/>
    <property type="evidence" value="ECO:0007669"/>
    <property type="project" value="TreeGrafter"/>
</dbReference>
<comment type="similarity">
    <text evidence="17">Belongs to the TRAFAC class myosin-kinesin ATPase superfamily. Kinesin family.</text>
</comment>
<dbReference type="PANTHER" id="PTHR47969">
    <property type="entry name" value="CHROMOSOME-ASSOCIATED KINESIN KIF4A-RELATED"/>
    <property type="match status" value="1"/>
</dbReference>
<dbReference type="InterPro" id="IPR027417">
    <property type="entry name" value="P-loop_NTPase"/>
</dbReference>
<evidence type="ECO:0000256" key="19">
    <source>
        <dbReference type="SAM" id="MobiDB-lite"/>
    </source>
</evidence>
<keyword evidence="22" id="KW-1185">Reference proteome</keyword>
<feature type="repeat" description="WD" evidence="16">
    <location>
        <begin position="1838"/>
        <end position="1867"/>
    </location>
</feature>
<dbReference type="SUPFAM" id="SSF52540">
    <property type="entry name" value="P-loop containing nucleoside triphosphate hydrolases"/>
    <property type="match status" value="1"/>
</dbReference>
<feature type="region of interest" description="Disordered" evidence="19">
    <location>
        <begin position="854"/>
        <end position="881"/>
    </location>
</feature>
<protein>
    <submittedName>
        <fullName evidence="21">Kinesin-like protein KIF21A</fullName>
    </submittedName>
</protein>
<name>A0A5C6P999_9TELE</name>
<dbReference type="InterPro" id="IPR036322">
    <property type="entry name" value="WD40_repeat_dom_sf"/>
</dbReference>
<reference evidence="21 22" key="1">
    <citation type="submission" date="2019-04" db="EMBL/GenBank/DDBJ databases">
        <title>Chromosome genome assembly for Takifugu flavidus.</title>
        <authorList>
            <person name="Xiao S."/>
        </authorList>
    </citation>
    <scope>NUCLEOTIDE SEQUENCE [LARGE SCALE GENOMIC DNA]</scope>
    <source>
        <strain evidence="21">HTHZ2018</strain>
        <tissue evidence="21">Muscle</tissue>
    </source>
</reference>
<feature type="compositionally biased region" description="Acidic residues" evidence="19">
    <location>
        <begin position="674"/>
        <end position="716"/>
    </location>
</feature>
<dbReference type="Pfam" id="PF00400">
    <property type="entry name" value="WD40"/>
    <property type="match status" value="4"/>
</dbReference>
<keyword evidence="12 18" id="KW-0175">Coiled coil</keyword>
<dbReference type="FunFam" id="3.40.850.10:FF:000166">
    <property type="entry name" value="Kinesin family member 21B"/>
    <property type="match status" value="1"/>
</dbReference>
<keyword evidence="9" id="KW-0677">Repeat</keyword>
<dbReference type="Pfam" id="PF23204">
    <property type="entry name" value="KIF21A_2nd"/>
    <property type="match status" value="1"/>
</dbReference>
<dbReference type="PROSITE" id="PS50067">
    <property type="entry name" value="KINESIN_MOTOR_2"/>
    <property type="match status" value="1"/>
</dbReference>
<feature type="repeat" description="WD" evidence="16">
    <location>
        <begin position="1560"/>
        <end position="1599"/>
    </location>
</feature>
<evidence type="ECO:0000256" key="7">
    <source>
        <dbReference type="ARBA" id="ARBA00022574"/>
    </source>
</evidence>
<dbReference type="GO" id="GO:0007018">
    <property type="term" value="P:microtubule-based movement"/>
    <property type="evidence" value="ECO:0007669"/>
    <property type="project" value="InterPro"/>
</dbReference>
<dbReference type="GO" id="GO:0005875">
    <property type="term" value="C:microtubule associated complex"/>
    <property type="evidence" value="ECO:0007669"/>
    <property type="project" value="TreeGrafter"/>
</dbReference>
<evidence type="ECO:0000256" key="12">
    <source>
        <dbReference type="ARBA" id="ARBA00023054"/>
    </source>
</evidence>
<keyword evidence="10 17" id="KW-0547">Nucleotide-binding</keyword>
<evidence type="ECO:0000259" key="20">
    <source>
        <dbReference type="PROSITE" id="PS50067"/>
    </source>
</evidence>
<dbReference type="PROSITE" id="PS50082">
    <property type="entry name" value="WD_REPEATS_2"/>
    <property type="match status" value="4"/>
</dbReference>
<keyword evidence="8" id="KW-0493">Microtubule</keyword>
<feature type="compositionally biased region" description="Acidic residues" evidence="19">
    <location>
        <begin position="637"/>
        <end position="649"/>
    </location>
</feature>
<feature type="binding site" evidence="17">
    <location>
        <begin position="135"/>
        <end position="142"/>
    </location>
    <ligand>
        <name>ATP</name>
        <dbReference type="ChEBI" id="CHEBI:30616"/>
    </ligand>
</feature>
<dbReference type="GO" id="GO:0005524">
    <property type="term" value="F:ATP binding"/>
    <property type="evidence" value="ECO:0007669"/>
    <property type="project" value="UniProtKB-UniRule"/>
</dbReference>
<dbReference type="SMART" id="SM00129">
    <property type="entry name" value="KISc"/>
    <property type="match status" value="1"/>
</dbReference>
<dbReference type="GO" id="GO:0008017">
    <property type="term" value="F:microtubule binding"/>
    <property type="evidence" value="ECO:0007669"/>
    <property type="project" value="InterPro"/>
</dbReference>
<gene>
    <name evidence="21" type="ORF">D4764_13G0007250</name>
</gene>
<evidence type="ECO:0000256" key="1">
    <source>
        <dbReference type="ARBA" id="ARBA00004245"/>
    </source>
</evidence>
<evidence type="ECO:0000313" key="21">
    <source>
        <dbReference type="EMBL" id="TWW76063.1"/>
    </source>
</evidence>
<dbReference type="GO" id="GO:0030425">
    <property type="term" value="C:dendrite"/>
    <property type="evidence" value="ECO:0007669"/>
    <property type="project" value="UniProtKB-SubCell"/>
</dbReference>
<feature type="coiled-coil region" evidence="18">
    <location>
        <begin position="445"/>
        <end position="472"/>
    </location>
</feature>
<feature type="region of interest" description="Disordered" evidence="19">
    <location>
        <begin position="909"/>
        <end position="958"/>
    </location>
</feature>
<evidence type="ECO:0000256" key="9">
    <source>
        <dbReference type="ARBA" id="ARBA00022737"/>
    </source>
</evidence>
<keyword evidence="11 17" id="KW-0067">ATP-binding</keyword>
<evidence type="ECO:0000256" key="3">
    <source>
        <dbReference type="ARBA" id="ARBA00004489"/>
    </source>
</evidence>